<evidence type="ECO:0000259" key="2">
    <source>
        <dbReference type="Pfam" id="PF13649"/>
    </source>
</evidence>
<proteinExistence type="predicted"/>
<reference evidence="3 4" key="1">
    <citation type="journal article" date="2013" name="Genome Announc.">
        <title>Draft Genome Sequence of Strain JLT2015T, Belonging to the Family Sphingomonadaceae of the Alphaproteobacteria.</title>
        <authorList>
            <person name="Tang K."/>
            <person name="Liu K."/>
            <person name="Li S."/>
            <person name="Jiao N."/>
        </authorList>
    </citation>
    <scope>NUCLEOTIDE SEQUENCE [LARGE SCALE GENOMIC DNA]</scope>
    <source>
        <strain evidence="3 4">JLT2015</strain>
    </source>
</reference>
<accession>M2U5Q7</accession>
<dbReference type="RefSeq" id="WP_008600985.1">
    <property type="nucleotide sequence ID" value="NZ_AMRV01000003.1"/>
</dbReference>
<name>M2U5Q7_9SPHN</name>
<dbReference type="GO" id="GO:0016740">
    <property type="term" value="F:transferase activity"/>
    <property type="evidence" value="ECO:0007669"/>
    <property type="project" value="UniProtKB-KW"/>
</dbReference>
<keyword evidence="1" id="KW-0808">Transferase</keyword>
<dbReference type="OrthoDB" id="9777638at2"/>
<dbReference type="EMBL" id="AMRV01000003">
    <property type="protein sequence ID" value="EMD83337.1"/>
    <property type="molecule type" value="Genomic_DNA"/>
</dbReference>
<comment type="caution">
    <text evidence="3">The sequence shown here is derived from an EMBL/GenBank/DDBJ whole genome shotgun (WGS) entry which is preliminary data.</text>
</comment>
<dbReference type="AlphaFoldDB" id="M2U5Q7"/>
<protein>
    <submittedName>
        <fullName evidence="3">MenH</fullName>
    </submittedName>
</protein>
<dbReference type="Pfam" id="PF13649">
    <property type="entry name" value="Methyltransf_25"/>
    <property type="match status" value="1"/>
</dbReference>
<organism evidence="3 4">
    <name type="scientific">Pacificimonas flava</name>
    <dbReference type="NCBI Taxonomy" id="1234595"/>
    <lineage>
        <taxon>Bacteria</taxon>
        <taxon>Pseudomonadati</taxon>
        <taxon>Pseudomonadota</taxon>
        <taxon>Alphaproteobacteria</taxon>
        <taxon>Sphingomonadales</taxon>
        <taxon>Sphingosinicellaceae</taxon>
        <taxon>Pacificimonas</taxon>
    </lineage>
</organism>
<evidence type="ECO:0000313" key="4">
    <source>
        <dbReference type="Proteomes" id="UP000011717"/>
    </source>
</evidence>
<dbReference type="PANTHER" id="PTHR43861">
    <property type="entry name" value="TRANS-ACONITATE 2-METHYLTRANSFERASE-RELATED"/>
    <property type="match status" value="1"/>
</dbReference>
<dbReference type="InterPro" id="IPR029063">
    <property type="entry name" value="SAM-dependent_MTases_sf"/>
</dbReference>
<dbReference type="InterPro" id="IPR041698">
    <property type="entry name" value="Methyltransf_25"/>
</dbReference>
<evidence type="ECO:0000256" key="1">
    <source>
        <dbReference type="ARBA" id="ARBA00022679"/>
    </source>
</evidence>
<dbReference type="Gene3D" id="3.40.50.150">
    <property type="entry name" value="Vaccinia Virus protein VP39"/>
    <property type="match status" value="1"/>
</dbReference>
<dbReference type="CDD" id="cd02440">
    <property type="entry name" value="AdoMet_MTases"/>
    <property type="match status" value="1"/>
</dbReference>
<evidence type="ECO:0000313" key="3">
    <source>
        <dbReference type="EMBL" id="EMD83337.1"/>
    </source>
</evidence>
<keyword evidence="4" id="KW-1185">Reference proteome</keyword>
<gene>
    <name evidence="3" type="ORF">C725_1238</name>
</gene>
<dbReference type="SUPFAM" id="SSF53335">
    <property type="entry name" value="S-adenosyl-L-methionine-dependent methyltransferases"/>
    <property type="match status" value="1"/>
</dbReference>
<dbReference type="Proteomes" id="UP000011717">
    <property type="component" value="Unassembled WGS sequence"/>
</dbReference>
<sequence>MAILSKSEARTLYDGNAGRYDAMLILYRLAGLTHHRKMLVQSLQLQPGAVVVDLCCGTGANLSYLSRAVGPAGKVLAVDWSAGMLERARQKIAAESLQNVELICGDVEEYQFPGRLQAVVSTFGLEMVPAYGAVVQRIAAALPEGGRLGLLGLQYPENWPGWCVDLGMRLNRPFGVSREYRDFKPWQEAELQFDIEVFRNLLFGAAYFCLATRKTATRGRFNSRGTSHETTRLTAP</sequence>
<feature type="domain" description="Methyltransferase" evidence="2">
    <location>
        <begin position="51"/>
        <end position="146"/>
    </location>
</feature>